<gene>
    <name evidence="1" type="ORF">N8T08_001729</name>
</gene>
<protein>
    <submittedName>
        <fullName evidence="1">Uncharacterized protein</fullName>
    </submittedName>
</protein>
<keyword evidence="2" id="KW-1185">Reference proteome</keyword>
<reference evidence="1 2" key="1">
    <citation type="journal article" date="2023" name="ACS Omega">
        <title>Identification of the Neoaspergillic Acid Biosynthesis Gene Cluster by Establishing an In Vitro CRISPR-Ribonucleoprotein Genetic System in Aspergillus melleus.</title>
        <authorList>
            <person name="Yuan B."/>
            <person name="Grau M.F."/>
            <person name="Murata R.M."/>
            <person name="Torok T."/>
            <person name="Venkateswaran K."/>
            <person name="Stajich J.E."/>
            <person name="Wang C.C.C."/>
        </authorList>
    </citation>
    <scope>NUCLEOTIDE SEQUENCE [LARGE SCALE GENOMIC DNA]</scope>
    <source>
        <strain evidence="1 2">IMV 1140</strain>
    </source>
</reference>
<sequence>MVMHVSVDEARGRVSFNVSVTNDYGHPPSFSPSEIRLPGNSCDSHGTLSVGWPQSTVMNGSVNNDSLELTVEGAIWGYTNYFNYVGIQDTFNVMFTVTFNGTFDSVNSTRTLQIQPGNATLARASNRESHVWTFNRSWGVLWAGRSI</sequence>
<dbReference type="Proteomes" id="UP001177260">
    <property type="component" value="Unassembled WGS sequence"/>
</dbReference>
<proteinExistence type="predicted"/>
<evidence type="ECO:0000313" key="2">
    <source>
        <dbReference type="Proteomes" id="UP001177260"/>
    </source>
</evidence>
<dbReference type="EMBL" id="JAOPJF010000126">
    <property type="protein sequence ID" value="KAK1138858.1"/>
    <property type="molecule type" value="Genomic_DNA"/>
</dbReference>
<organism evidence="1 2">
    <name type="scientific">Aspergillus melleus</name>
    <dbReference type="NCBI Taxonomy" id="138277"/>
    <lineage>
        <taxon>Eukaryota</taxon>
        <taxon>Fungi</taxon>
        <taxon>Dikarya</taxon>
        <taxon>Ascomycota</taxon>
        <taxon>Pezizomycotina</taxon>
        <taxon>Eurotiomycetes</taxon>
        <taxon>Eurotiomycetidae</taxon>
        <taxon>Eurotiales</taxon>
        <taxon>Aspergillaceae</taxon>
        <taxon>Aspergillus</taxon>
        <taxon>Aspergillus subgen. Circumdati</taxon>
    </lineage>
</organism>
<evidence type="ECO:0000313" key="1">
    <source>
        <dbReference type="EMBL" id="KAK1138858.1"/>
    </source>
</evidence>
<name>A0ACC3AND1_9EURO</name>
<comment type="caution">
    <text evidence="1">The sequence shown here is derived from an EMBL/GenBank/DDBJ whole genome shotgun (WGS) entry which is preliminary data.</text>
</comment>
<accession>A0ACC3AND1</accession>